<keyword evidence="3" id="KW-1185">Reference proteome</keyword>
<dbReference type="Proteomes" id="UP001286456">
    <property type="component" value="Unassembled WGS sequence"/>
</dbReference>
<sequence length="206" mass="23033">MRWDVLSSRRVVDLYINRVCVCVCVLIAPNCFVTLCPAHTRTHTPRHQQHAVRCESRTSRAIRKTGPSLARELGQELPRTHPEPRRPDALPRYGTVCDAGLCQGDAVTGDWTALGDPMGTSHIRASFTPPSRLTHRRPDCGIGYLLSSKKMSWGRGGTKVWGRRLRSGERLLTTLWGGFLPHHARIKTSLLALPAVAWKGEREPFP</sequence>
<evidence type="ECO:0000256" key="1">
    <source>
        <dbReference type="SAM" id="MobiDB-lite"/>
    </source>
</evidence>
<accession>A0AAE0IWG3</accession>
<protein>
    <submittedName>
        <fullName evidence="2">Uncharacterized protein</fullName>
    </submittedName>
</protein>
<organism evidence="2 3">
    <name type="scientific">Cercophora scortea</name>
    <dbReference type="NCBI Taxonomy" id="314031"/>
    <lineage>
        <taxon>Eukaryota</taxon>
        <taxon>Fungi</taxon>
        <taxon>Dikarya</taxon>
        <taxon>Ascomycota</taxon>
        <taxon>Pezizomycotina</taxon>
        <taxon>Sordariomycetes</taxon>
        <taxon>Sordariomycetidae</taxon>
        <taxon>Sordariales</taxon>
        <taxon>Lasiosphaeriaceae</taxon>
        <taxon>Cercophora</taxon>
    </lineage>
</organism>
<dbReference type="EMBL" id="JAUEPO010000002">
    <property type="protein sequence ID" value="KAK3332414.1"/>
    <property type="molecule type" value="Genomic_DNA"/>
</dbReference>
<reference evidence="2" key="2">
    <citation type="submission" date="2023-06" db="EMBL/GenBank/DDBJ databases">
        <authorList>
            <consortium name="Lawrence Berkeley National Laboratory"/>
            <person name="Haridas S."/>
            <person name="Hensen N."/>
            <person name="Bonometti L."/>
            <person name="Westerberg I."/>
            <person name="Brannstrom I.O."/>
            <person name="Guillou S."/>
            <person name="Cros-Aarteil S."/>
            <person name="Calhoun S."/>
            <person name="Kuo A."/>
            <person name="Mondo S."/>
            <person name="Pangilinan J."/>
            <person name="Riley R."/>
            <person name="Labutti K."/>
            <person name="Andreopoulos B."/>
            <person name="Lipzen A."/>
            <person name="Chen C."/>
            <person name="Yanf M."/>
            <person name="Daum C."/>
            <person name="Ng V."/>
            <person name="Clum A."/>
            <person name="Steindorff A."/>
            <person name="Ohm R."/>
            <person name="Martin F."/>
            <person name="Silar P."/>
            <person name="Natvig D."/>
            <person name="Lalanne C."/>
            <person name="Gautier V."/>
            <person name="Ament-Velasquez S.L."/>
            <person name="Kruys A."/>
            <person name="Hutchinson M.I."/>
            <person name="Powell A.J."/>
            <person name="Barry K."/>
            <person name="Miller A.N."/>
            <person name="Grigoriev I.V."/>
            <person name="Debuchy R."/>
            <person name="Gladieux P."/>
            <person name="Thoren M.H."/>
            <person name="Johannesson H."/>
        </authorList>
    </citation>
    <scope>NUCLEOTIDE SEQUENCE</scope>
    <source>
        <strain evidence="2">SMH4131-1</strain>
    </source>
</reference>
<reference evidence="2" key="1">
    <citation type="journal article" date="2023" name="Mol. Phylogenet. Evol.">
        <title>Genome-scale phylogeny and comparative genomics of the fungal order Sordariales.</title>
        <authorList>
            <person name="Hensen N."/>
            <person name="Bonometti L."/>
            <person name="Westerberg I."/>
            <person name="Brannstrom I.O."/>
            <person name="Guillou S."/>
            <person name="Cros-Aarteil S."/>
            <person name="Calhoun S."/>
            <person name="Haridas S."/>
            <person name="Kuo A."/>
            <person name="Mondo S."/>
            <person name="Pangilinan J."/>
            <person name="Riley R."/>
            <person name="LaButti K."/>
            <person name="Andreopoulos B."/>
            <person name="Lipzen A."/>
            <person name="Chen C."/>
            <person name="Yan M."/>
            <person name="Daum C."/>
            <person name="Ng V."/>
            <person name="Clum A."/>
            <person name="Steindorff A."/>
            <person name="Ohm R.A."/>
            <person name="Martin F."/>
            <person name="Silar P."/>
            <person name="Natvig D.O."/>
            <person name="Lalanne C."/>
            <person name="Gautier V."/>
            <person name="Ament-Velasquez S.L."/>
            <person name="Kruys A."/>
            <person name="Hutchinson M.I."/>
            <person name="Powell A.J."/>
            <person name="Barry K."/>
            <person name="Miller A.N."/>
            <person name="Grigoriev I.V."/>
            <person name="Debuchy R."/>
            <person name="Gladieux P."/>
            <person name="Hiltunen Thoren M."/>
            <person name="Johannesson H."/>
        </authorList>
    </citation>
    <scope>NUCLEOTIDE SEQUENCE</scope>
    <source>
        <strain evidence="2">SMH4131-1</strain>
    </source>
</reference>
<proteinExistence type="predicted"/>
<dbReference type="AlphaFoldDB" id="A0AAE0IWG3"/>
<feature type="region of interest" description="Disordered" evidence="1">
    <location>
        <begin position="65"/>
        <end position="88"/>
    </location>
</feature>
<comment type="caution">
    <text evidence="2">The sequence shown here is derived from an EMBL/GenBank/DDBJ whole genome shotgun (WGS) entry which is preliminary data.</text>
</comment>
<gene>
    <name evidence="2" type="ORF">B0T19DRAFT_102188</name>
</gene>
<feature type="compositionally biased region" description="Basic and acidic residues" evidence="1">
    <location>
        <begin position="78"/>
        <end position="88"/>
    </location>
</feature>
<evidence type="ECO:0000313" key="2">
    <source>
        <dbReference type="EMBL" id="KAK3332414.1"/>
    </source>
</evidence>
<name>A0AAE0IWG3_9PEZI</name>
<evidence type="ECO:0000313" key="3">
    <source>
        <dbReference type="Proteomes" id="UP001286456"/>
    </source>
</evidence>